<evidence type="ECO:0000313" key="2">
    <source>
        <dbReference type="EMBL" id="KAL0457469.1"/>
    </source>
</evidence>
<comment type="caution">
    <text evidence="2">The sequence shown here is derived from an EMBL/GenBank/DDBJ whole genome shotgun (WGS) entry which is preliminary data.</text>
</comment>
<dbReference type="EMBL" id="JACGWN010000003">
    <property type="protein sequence ID" value="KAL0457469.1"/>
    <property type="molecule type" value="Genomic_DNA"/>
</dbReference>
<proteinExistence type="predicted"/>
<protein>
    <recommendedName>
        <fullName evidence="1">DUF7731 domain-containing protein</fullName>
    </recommendedName>
</protein>
<feature type="domain" description="DUF7731" evidence="1">
    <location>
        <begin position="72"/>
        <end position="169"/>
    </location>
</feature>
<dbReference type="Pfam" id="PF24865">
    <property type="entry name" value="DUF7731"/>
    <property type="match status" value="1"/>
</dbReference>
<dbReference type="PANTHER" id="PTHR34366">
    <property type="entry name" value="OS07G0289901 PROTEIN-RELATED"/>
    <property type="match status" value="1"/>
</dbReference>
<sequence>MAFSATAYDWLLVSVLIYIFVSSCKFGLAFEYPHLGAAGVVANEYLPRAEVEGETDQYFPQAGIIGTTPPLIFSKALECLSDKYIYSSCDEAHRLTQSGELNVPPEYTDQYCNGPCLTETTHVLDCINGMLKQFVFFNRVTLNDIRQTIKGGCSYGPKRGNFNVIEHIQADDATKKTVSEPVIYGLVLMIIGWRMLF</sequence>
<dbReference type="AlphaFoldDB" id="A0AAW2XWG7"/>
<reference evidence="2" key="1">
    <citation type="submission" date="2020-06" db="EMBL/GenBank/DDBJ databases">
        <authorList>
            <person name="Li T."/>
            <person name="Hu X."/>
            <person name="Zhang T."/>
            <person name="Song X."/>
            <person name="Zhang H."/>
            <person name="Dai N."/>
            <person name="Sheng W."/>
            <person name="Hou X."/>
            <person name="Wei L."/>
        </authorList>
    </citation>
    <scope>NUCLEOTIDE SEQUENCE</scope>
    <source>
        <strain evidence="2">KEN1</strain>
        <tissue evidence="2">Leaf</tissue>
    </source>
</reference>
<dbReference type="PANTHER" id="PTHR34366:SF2">
    <property type="entry name" value="OS07G0289901 PROTEIN"/>
    <property type="match status" value="1"/>
</dbReference>
<evidence type="ECO:0000259" key="1">
    <source>
        <dbReference type="Pfam" id="PF24865"/>
    </source>
</evidence>
<organism evidence="2">
    <name type="scientific">Sesamum latifolium</name>
    <dbReference type="NCBI Taxonomy" id="2727402"/>
    <lineage>
        <taxon>Eukaryota</taxon>
        <taxon>Viridiplantae</taxon>
        <taxon>Streptophyta</taxon>
        <taxon>Embryophyta</taxon>
        <taxon>Tracheophyta</taxon>
        <taxon>Spermatophyta</taxon>
        <taxon>Magnoliopsida</taxon>
        <taxon>eudicotyledons</taxon>
        <taxon>Gunneridae</taxon>
        <taxon>Pentapetalae</taxon>
        <taxon>asterids</taxon>
        <taxon>lamiids</taxon>
        <taxon>Lamiales</taxon>
        <taxon>Pedaliaceae</taxon>
        <taxon>Sesamum</taxon>
    </lineage>
</organism>
<gene>
    <name evidence="2" type="ORF">Slati_1086100</name>
</gene>
<name>A0AAW2XWG7_9LAMI</name>
<reference evidence="2" key="2">
    <citation type="journal article" date="2024" name="Plant">
        <title>Genomic evolution and insights into agronomic trait innovations of Sesamum species.</title>
        <authorList>
            <person name="Miao H."/>
            <person name="Wang L."/>
            <person name="Qu L."/>
            <person name="Liu H."/>
            <person name="Sun Y."/>
            <person name="Le M."/>
            <person name="Wang Q."/>
            <person name="Wei S."/>
            <person name="Zheng Y."/>
            <person name="Lin W."/>
            <person name="Duan Y."/>
            <person name="Cao H."/>
            <person name="Xiong S."/>
            <person name="Wang X."/>
            <person name="Wei L."/>
            <person name="Li C."/>
            <person name="Ma Q."/>
            <person name="Ju M."/>
            <person name="Zhao R."/>
            <person name="Li G."/>
            <person name="Mu C."/>
            <person name="Tian Q."/>
            <person name="Mei H."/>
            <person name="Zhang T."/>
            <person name="Gao T."/>
            <person name="Zhang H."/>
        </authorList>
    </citation>
    <scope>NUCLEOTIDE SEQUENCE</scope>
    <source>
        <strain evidence="2">KEN1</strain>
    </source>
</reference>
<dbReference type="InterPro" id="IPR056633">
    <property type="entry name" value="DUF7731"/>
</dbReference>
<accession>A0AAW2XWG7</accession>